<name>A0A1V0SD78_9VIRU</name>
<dbReference type="EMBL" id="KY684086">
    <property type="protein sequence ID" value="ARF09680.1"/>
    <property type="molecule type" value="Genomic_DNA"/>
</dbReference>
<evidence type="ECO:0000313" key="2">
    <source>
        <dbReference type="EMBL" id="ARF09680.1"/>
    </source>
</evidence>
<proteinExistence type="predicted"/>
<evidence type="ECO:0000259" key="1">
    <source>
        <dbReference type="Pfam" id="PF02338"/>
    </source>
</evidence>
<dbReference type="CDD" id="cd22744">
    <property type="entry name" value="OTU"/>
    <property type="match status" value="1"/>
</dbReference>
<gene>
    <name evidence="2" type="ORF">Indivirus_2_59</name>
</gene>
<feature type="domain" description="OTU" evidence="1">
    <location>
        <begin position="69"/>
        <end position="209"/>
    </location>
</feature>
<dbReference type="Gene3D" id="3.90.70.80">
    <property type="match status" value="1"/>
</dbReference>
<accession>A0A1V0SD78</accession>
<organism evidence="2">
    <name type="scientific">Indivirus ILV1</name>
    <dbReference type="NCBI Taxonomy" id="1977633"/>
    <lineage>
        <taxon>Viruses</taxon>
        <taxon>Varidnaviria</taxon>
        <taxon>Bamfordvirae</taxon>
        <taxon>Nucleocytoviricota</taxon>
        <taxon>Megaviricetes</taxon>
        <taxon>Imitervirales</taxon>
        <taxon>Mimiviridae</taxon>
        <taxon>Klosneuvirinae</taxon>
        <taxon>Indivirus</taxon>
    </lineage>
</organism>
<reference evidence="2" key="1">
    <citation type="journal article" date="2017" name="Science">
        <title>Giant viruses with an expanded complement of translation system components.</title>
        <authorList>
            <person name="Schulz F."/>
            <person name="Yutin N."/>
            <person name="Ivanova N.N."/>
            <person name="Ortega D.R."/>
            <person name="Lee T.K."/>
            <person name="Vierheilig J."/>
            <person name="Daims H."/>
            <person name="Horn M."/>
            <person name="Wagner M."/>
            <person name="Jensen G.J."/>
            <person name="Kyrpides N.C."/>
            <person name="Koonin E.V."/>
            <person name="Woyke T."/>
        </authorList>
    </citation>
    <scope>NUCLEOTIDE SEQUENCE</scope>
    <source>
        <strain evidence="2">ILV1</strain>
    </source>
</reference>
<dbReference type="InterPro" id="IPR003323">
    <property type="entry name" value="OTU_dom"/>
</dbReference>
<sequence>MTTTDFKYPRKLNTKIWEEYIGRPLTVDEKCLIEMCKSEKYMNKMMNDLYGHLEIKQNKYHIPKLTSLDGNCLFESLNYHKIGNNVEELRTMLSMVFYIFQNYQNFLPNMESTLIELFNCTNEIEYVSTYENKEKVYYKYSYAIMCQDLGNLTCWSRLPTQLILLVVSYLFNVEIIIINSNTGYETKINIYELDPKSEIRTIYLGHLGESHYVPLDTTIPNKYPIYYDNAMKNLIEWGKVIENIKTEQFMNTQNIIIKNELNQSNEFEKLEYFSEMKIENTDMNEVNF</sequence>
<dbReference type="Pfam" id="PF02338">
    <property type="entry name" value="OTU"/>
    <property type="match status" value="1"/>
</dbReference>
<protein>
    <recommendedName>
        <fullName evidence="1">OTU domain-containing protein</fullName>
    </recommendedName>
</protein>